<reference evidence="16 17" key="2">
    <citation type="journal article" date="2016" name="Microb. Ecol.">
        <title>Genome Characteristics of a Novel Type I Methanotroph (Sn10-6) Isolated from a Flooded Indian Rice Field.</title>
        <authorList>
            <person name="Rahalkar M.C."/>
            <person name="Pandit P.S."/>
            <person name="Dhakephalkar P.K."/>
            <person name="Pore S."/>
            <person name="Arora P."/>
            <person name="Kapse N."/>
        </authorList>
    </citation>
    <scope>NUCLEOTIDE SEQUENCE [LARGE SCALE GENOMIC DNA]</scope>
    <source>
        <strain evidence="16 17">Sn10-6</strain>
    </source>
</reference>
<gene>
    <name evidence="16" type="ORF">VZ94_01455</name>
</gene>
<evidence type="ECO:0000256" key="10">
    <source>
        <dbReference type="ARBA" id="ARBA00023136"/>
    </source>
</evidence>
<keyword evidence="8 13" id="KW-0812">Transmembrane</keyword>
<dbReference type="Proteomes" id="UP000033684">
    <property type="component" value="Unassembled WGS sequence"/>
</dbReference>
<dbReference type="GO" id="GO:0005886">
    <property type="term" value="C:plasma membrane"/>
    <property type="evidence" value="ECO:0007669"/>
    <property type="project" value="UniProtKB-SubCell"/>
</dbReference>
<dbReference type="AlphaFoldDB" id="A0A0F3IQQ2"/>
<dbReference type="EMBL" id="LAJX01000011">
    <property type="protein sequence ID" value="KJV07929.1"/>
    <property type="molecule type" value="Genomic_DNA"/>
</dbReference>
<comment type="subunit">
    <text evidence="3">Forms a membrane-associated complex with FtsE.</text>
</comment>
<comment type="caution">
    <text evidence="16">The sequence shown here is derived from an EMBL/GenBank/DDBJ whole genome shotgun (WGS) entry which is preliminary data.</text>
</comment>
<evidence type="ECO:0000256" key="1">
    <source>
        <dbReference type="ARBA" id="ARBA00004429"/>
    </source>
</evidence>
<proteinExistence type="inferred from homology"/>
<dbReference type="GO" id="GO:0032153">
    <property type="term" value="C:cell division site"/>
    <property type="evidence" value="ECO:0007669"/>
    <property type="project" value="TreeGrafter"/>
</dbReference>
<dbReference type="Pfam" id="PF02687">
    <property type="entry name" value="FtsX"/>
    <property type="match status" value="1"/>
</dbReference>
<evidence type="ECO:0000313" key="16">
    <source>
        <dbReference type="EMBL" id="KJV07929.1"/>
    </source>
</evidence>
<feature type="transmembrane region" description="Helical" evidence="13">
    <location>
        <begin position="295"/>
        <end position="317"/>
    </location>
</feature>
<comment type="similarity">
    <text evidence="2 12">Belongs to the ABC-4 integral membrane protein family. FtsX subfamily.</text>
</comment>
<dbReference type="Gene3D" id="3.30.70.3040">
    <property type="match status" value="1"/>
</dbReference>
<comment type="subcellular location">
    <subcellularLocation>
        <location evidence="1">Cell inner membrane</location>
        <topology evidence="1">Multi-pass membrane protein</topology>
    </subcellularLocation>
</comment>
<evidence type="ECO:0000259" key="14">
    <source>
        <dbReference type="Pfam" id="PF02687"/>
    </source>
</evidence>
<keyword evidence="10 12" id="KW-0472">Membrane</keyword>
<comment type="function">
    <text evidence="12">Part of the ABC transporter FtsEX involved in cellular division.</text>
</comment>
<dbReference type="PANTHER" id="PTHR47755:SF1">
    <property type="entry name" value="CELL DIVISION PROTEIN FTSX"/>
    <property type="match status" value="1"/>
</dbReference>
<keyword evidence="9 13" id="KW-1133">Transmembrane helix</keyword>
<feature type="transmembrane region" description="Helical" evidence="13">
    <location>
        <begin position="46"/>
        <end position="66"/>
    </location>
</feature>
<evidence type="ECO:0000256" key="8">
    <source>
        <dbReference type="ARBA" id="ARBA00022692"/>
    </source>
</evidence>
<accession>A0A0F3IQQ2</accession>
<feature type="transmembrane region" description="Helical" evidence="13">
    <location>
        <begin position="243"/>
        <end position="269"/>
    </location>
</feature>
<dbReference type="PATRIC" id="fig|1632867.3.peg.337"/>
<feature type="domain" description="FtsX extracellular" evidence="15">
    <location>
        <begin position="81"/>
        <end position="173"/>
    </location>
</feature>
<keyword evidence="5 12" id="KW-1003">Cell membrane</keyword>
<dbReference type="InterPro" id="IPR047590">
    <property type="entry name" value="FtsX_proteobact-type"/>
</dbReference>
<dbReference type="InterPro" id="IPR040690">
    <property type="entry name" value="FtsX_ECD"/>
</dbReference>
<dbReference type="GO" id="GO:0051301">
    <property type="term" value="P:cell division"/>
    <property type="evidence" value="ECO:0007669"/>
    <property type="project" value="UniProtKB-KW"/>
</dbReference>
<feature type="transmembrane region" description="Helical" evidence="13">
    <location>
        <begin position="195"/>
        <end position="215"/>
    </location>
</feature>
<keyword evidence="17" id="KW-1185">Reference proteome</keyword>
<feature type="domain" description="ABC3 transporter permease C-terminal" evidence="14">
    <location>
        <begin position="201"/>
        <end position="316"/>
    </location>
</feature>
<name>A0A0F3IQQ2_9GAMM</name>
<evidence type="ECO:0000256" key="7">
    <source>
        <dbReference type="ARBA" id="ARBA00022618"/>
    </source>
</evidence>
<sequence length="323" mass="36090">MARADFKRTLKPGGLIVDKLKAYRDLHAHALFSSLGRLVASPFNSIMTIAVLAIAIALASGFYLIMKNFNQLAGNLETTAQISLFLEDGVSETEAKHYAEAIGRNPDVREVKLISREQAMAEFKTHSGFGNAISVLKTNPLPVVLQVLPRGGLEDKQKLERLLQTFRTEPYVDIAQLDLQWVERLHSILAVSQHAAALMNTLLACAVLFIAGNTIRLELHNRREEVIIARLVGATRSFIQRPFLYTGFWIGFISGIVAWFIVTVMMLILRQSVEKLSSLYNDFFHLLFFDFSETLLLILTASALGVVGSWVSLQFLLQEAKLE</sequence>
<keyword evidence="6 12" id="KW-0997">Cell inner membrane</keyword>
<evidence type="ECO:0000256" key="12">
    <source>
        <dbReference type="PIRNR" id="PIRNR003097"/>
    </source>
</evidence>
<dbReference type="InterPro" id="IPR004513">
    <property type="entry name" value="FtsX"/>
</dbReference>
<evidence type="ECO:0000256" key="2">
    <source>
        <dbReference type="ARBA" id="ARBA00007379"/>
    </source>
</evidence>
<evidence type="ECO:0000256" key="3">
    <source>
        <dbReference type="ARBA" id="ARBA00011160"/>
    </source>
</evidence>
<evidence type="ECO:0000256" key="13">
    <source>
        <dbReference type="SAM" id="Phobius"/>
    </source>
</evidence>
<keyword evidence="7 12" id="KW-0132">Cell division</keyword>
<protein>
    <recommendedName>
        <fullName evidence="4 12">Cell division protein FtsX</fullName>
    </recommendedName>
</protein>
<keyword evidence="11 12" id="KW-0131">Cell cycle</keyword>
<evidence type="ECO:0000256" key="9">
    <source>
        <dbReference type="ARBA" id="ARBA00022989"/>
    </source>
</evidence>
<organism evidence="16 17">
    <name type="scientific">Methylocucumis oryzae</name>
    <dbReference type="NCBI Taxonomy" id="1632867"/>
    <lineage>
        <taxon>Bacteria</taxon>
        <taxon>Pseudomonadati</taxon>
        <taxon>Pseudomonadota</taxon>
        <taxon>Gammaproteobacteria</taxon>
        <taxon>Methylococcales</taxon>
        <taxon>Methylococcaceae</taxon>
        <taxon>Methylocucumis</taxon>
    </lineage>
</organism>
<dbReference type="InterPro" id="IPR003838">
    <property type="entry name" value="ABC3_permease_C"/>
</dbReference>
<evidence type="ECO:0000256" key="6">
    <source>
        <dbReference type="ARBA" id="ARBA00022519"/>
    </source>
</evidence>
<dbReference type="NCBIfam" id="TIGR00439">
    <property type="entry name" value="FtsX_Gneg"/>
    <property type="match status" value="1"/>
</dbReference>
<dbReference type="PIRSF" id="PIRSF003097">
    <property type="entry name" value="FtsX"/>
    <property type="match status" value="1"/>
</dbReference>
<evidence type="ECO:0000256" key="11">
    <source>
        <dbReference type="ARBA" id="ARBA00023306"/>
    </source>
</evidence>
<reference evidence="17" key="1">
    <citation type="submission" date="2015-03" db="EMBL/GenBank/DDBJ databases">
        <title>Draft genome sequence of a novel methanotroph (Sn10-6) isolated from flooded ricefield rhizosphere in India.</title>
        <authorList>
            <person name="Pandit P.S."/>
            <person name="Pore S.D."/>
            <person name="Arora P."/>
            <person name="Kapse N.G."/>
            <person name="Dhakephalkar P.K."/>
            <person name="Rahalkar M.C."/>
        </authorList>
    </citation>
    <scope>NUCLEOTIDE SEQUENCE [LARGE SCALE GENOMIC DNA]</scope>
    <source>
        <strain evidence="17">Sn10-6</strain>
    </source>
</reference>
<dbReference type="PANTHER" id="PTHR47755">
    <property type="entry name" value="CELL DIVISION PROTEIN FTSX"/>
    <property type="match status" value="1"/>
</dbReference>
<evidence type="ECO:0000259" key="15">
    <source>
        <dbReference type="Pfam" id="PF18075"/>
    </source>
</evidence>
<dbReference type="Pfam" id="PF18075">
    <property type="entry name" value="FtsX_ECD"/>
    <property type="match status" value="1"/>
</dbReference>
<evidence type="ECO:0000313" key="17">
    <source>
        <dbReference type="Proteomes" id="UP000033684"/>
    </source>
</evidence>
<evidence type="ECO:0000256" key="5">
    <source>
        <dbReference type="ARBA" id="ARBA00022475"/>
    </source>
</evidence>
<evidence type="ECO:0000256" key="4">
    <source>
        <dbReference type="ARBA" id="ARBA00021907"/>
    </source>
</evidence>